<dbReference type="InterPro" id="IPR029063">
    <property type="entry name" value="SAM-dependent_MTases_sf"/>
</dbReference>
<dbReference type="RefSeq" id="WP_025275253.1">
    <property type="nucleotide sequence ID" value="NZ_CP007031.1"/>
</dbReference>
<dbReference type="GO" id="GO:1904047">
    <property type="term" value="F:S-adenosyl-L-methionine binding"/>
    <property type="evidence" value="ECO:0007669"/>
    <property type="project" value="TreeGrafter"/>
</dbReference>
<gene>
    <name evidence="4" type="ORF">MARPU_09635</name>
</gene>
<dbReference type="GO" id="GO:0043565">
    <property type="term" value="F:sequence-specific DNA binding"/>
    <property type="evidence" value="ECO:0007669"/>
    <property type="project" value="TreeGrafter"/>
</dbReference>
<dbReference type="InterPro" id="IPR012263">
    <property type="entry name" value="M_m6A_EcoRV"/>
</dbReference>
<reference evidence="4 5" key="1">
    <citation type="submission" date="2013-12" db="EMBL/GenBank/DDBJ databases">
        <authorList>
            <consortium name="DOE Joint Genome Institute"/>
            <person name="Bryant D.A."/>
            <person name="Huntemann M."/>
            <person name="Han J."/>
            <person name="Chen A."/>
            <person name="Kyrpides N."/>
            <person name="Mavromatis K."/>
            <person name="Markowitz V."/>
            <person name="Palaniappan K."/>
            <person name="Ivanova N."/>
            <person name="Schaumberg A."/>
            <person name="Pati A."/>
            <person name="Liolios K."/>
            <person name="Nordberg H.P."/>
            <person name="Cantor M.N."/>
            <person name="Hua S.X."/>
            <person name="Woyke T."/>
        </authorList>
    </citation>
    <scope>NUCLEOTIDE SEQUENCE [LARGE SCALE GENOMIC DNA]</scope>
    <source>
        <strain evidence="4 5">984</strain>
    </source>
</reference>
<dbReference type="eggNOG" id="COG0338">
    <property type="taxonomic scope" value="Bacteria"/>
</dbReference>
<dbReference type="REBASE" id="148185">
    <property type="entry name" value="M.Mpu984ORF9635P"/>
</dbReference>
<keyword evidence="1 4" id="KW-0489">Methyltransferase</keyword>
<evidence type="ECO:0000313" key="4">
    <source>
        <dbReference type="EMBL" id="AHF04085.1"/>
    </source>
</evidence>
<dbReference type="GO" id="GO:0032259">
    <property type="term" value="P:methylation"/>
    <property type="evidence" value="ECO:0007669"/>
    <property type="project" value="UniProtKB-KW"/>
</dbReference>
<dbReference type="PANTHER" id="PTHR30481:SF4">
    <property type="entry name" value="SITE-SPECIFIC DNA-METHYLTRANSFERASE (ADENINE-SPECIFIC)"/>
    <property type="match status" value="1"/>
</dbReference>
<dbReference type="Proteomes" id="UP000005275">
    <property type="component" value="Chromosome"/>
</dbReference>
<dbReference type="STRING" id="765910.MARPU_09635"/>
<name>W0DZP3_MARPU</name>
<protein>
    <submittedName>
        <fullName evidence="4">DNA methyltransferase</fullName>
    </submittedName>
</protein>
<dbReference type="SUPFAM" id="SSF53335">
    <property type="entry name" value="S-adenosyl-L-methionine-dependent methyltransferases"/>
    <property type="match status" value="1"/>
</dbReference>
<evidence type="ECO:0000256" key="3">
    <source>
        <dbReference type="ARBA" id="ARBA00022691"/>
    </source>
</evidence>
<dbReference type="GO" id="GO:0006298">
    <property type="term" value="P:mismatch repair"/>
    <property type="evidence" value="ECO:0007669"/>
    <property type="project" value="TreeGrafter"/>
</dbReference>
<dbReference type="GO" id="GO:0009007">
    <property type="term" value="F:site-specific DNA-methyltransferase (adenine-specific) activity"/>
    <property type="evidence" value="ECO:0007669"/>
    <property type="project" value="UniProtKB-EC"/>
</dbReference>
<evidence type="ECO:0000256" key="1">
    <source>
        <dbReference type="ARBA" id="ARBA00022603"/>
    </source>
</evidence>
<dbReference type="Gene3D" id="3.40.50.150">
    <property type="entry name" value="Vaccinia Virus protein VP39"/>
    <property type="match status" value="2"/>
</dbReference>
<keyword evidence="5" id="KW-1185">Reference proteome</keyword>
<dbReference type="Pfam" id="PF02086">
    <property type="entry name" value="MethyltransfD12"/>
    <property type="match status" value="1"/>
</dbReference>
<dbReference type="PRINTS" id="PR00505">
    <property type="entry name" value="D12N6MTFRASE"/>
</dbReference>
<dbReference type="PANTHER" id="PTHR30481">
    <property type="entry name" value="DNA ADENINE METHYLASE"/>
    <property type="match status" value="1"/>
</dbReference>
<dbReference type="EMBL" id="CP007031">
    <property type="protein sequence ID" value="AHF04085.1"/>
    <property type="molecule type" value="Genomic_DNA"/>
</dbReference>
<accession>W0DZP3</accession>
<organism evidence="4 5">
    <name type="scientific">Marichromatium purpuratum 984</name>
    <dbReference type="NCBI Taxonomy" id="765910"/>
    <lineage>
        <taxon>Bacteria</taxon>
        <taxon>Pseudomonadati</taxon>
        <taxon>Pseudomonadota</taxon>
        <taxon>Gammaproteobacteria</taxon>
        <taxon>Chromatiales</taxon>
        <taxon>Chromatiaceae</taxon>
        <taxon>Marichromatium</taxon>
    </lineage>
</organism>
<dbReference type="HOGENOM" id="CLU_063430_1_1_6"/>
<dbReference type="InterPro" id="IPR012327">
    <property type="entry name" value="MeTrfase_D12"/>
</dbReference>
<evidence type="ECO:0000313" key="5">
    <source>
        <dbReference type="Proteomes" id="UP000005275"/>
    </source>
</evidence>
<evidence type="ECO:0000256" key="2">
    <source>
        <dbReference type="ARBA" id="ARBA00022679"/>
    </source>
</evidence>
<dbReference type="KEGG" id="mpur:MARPU_09635"/>
<keyword evidence="2 4" id="KW-0808">Transferase</keyword>
<proteinExistence type="predicted"/>
<dbReference type="GO" id="GO:0009307">
    <property type="term" value="P:DNA restriction-modification system"/>
    <property type="evidence" value="ECO:0007669"/>
    <property type="project" value="InterPro"/>
</dbReference>
<keyword evidence="3" id="KW-0949">S-adenosyl-L-methionine</keyword>
<sequence length="268" mass="30649">MCTRPILRYHGGKWILADWIIGNIPNHRIYVEPFGGAASVLIKKPRSYAEVYNDLDGEVVNLFRVAREQGPALRQALRLTPYSRDEFHASYIRADDPLEQARRTVVRSFMGFGSNAHNRPTGFRSNSSRRGTTPASDWRNYPVALEQIIERLQGVVIENRDALEVMTAHDSEQTVHYVDPPYVASTRDAGGDYRHEMTDMEHERLSEALSELSGMVVLSGYQSDLYDDLYRGWRKVYRKAHADGARERVEVMWLSPNCPNNSLFDMLA</sequence>
<dbReference type="AlphaFoldDB" id="W0DZP3"/>
<dbReference type="PIRSF" id="PIRSF000398">
    <property type="entry name" value="M_m6A_EcoRV"/>
    <property type="match status" value="1"/>
</dbReference>